<keyword evidence="6 8" id="KW-0862">Zinc</keyword>
<evidence type="ECO:0000256" key="4">
    <source>
        <dbReference type="ARBA" id="ARBA00022679"/>
    </source>
</evidence>
<feature type="compositionally biased region" description="Basic and acidic residues" evidence="10">
    <location>
        <begin position="1069"/>
        <end position="1090"/>
    </location>
</feature>
<evidence type="ECO:0000259" key="12">
    <source>
        <dbReference type="PROSITE" id="PS50970"/>
    </source>
</evidence>
<accession>A0A7R9BD13</accession>
<evidence type="ECO:0000256" key="1">
    <source>
        <dbReference type="ARBA" id="ARBA00001947"/>
    </source>
</evidence>
<dbReference type="FunFam" id="2.10.110.10:FF:000122">
    <property type="entry name" value="LIM domain and actin-binding protein"/>
    <property type="match status" value="1"/>
</dbReference>
<feature type="region of interest" description="Disordered" evidence="10">
    <location>
        <begin position="780"/>
        <end position="854"/>
    </location>
</feature>
<dbReference type="PANTHER" id="PTHR46120:SF1">
    <property type="entry name" value="HCY-BINDING DOMAIN-CONTAINING PROTEIN"/>
    <property type="match status" value="1"/>
</dbReference>
<feature type="region of interest" description="Disordered" evidence="10">
    <location>
        <begin position="1198"/>
        <end position="1219"/>
    </location>
</feature>
<feature type="binding site" evidence="9">
    <location>
        <position position="292"/>
    </location>
    <ligand>
        <name>Zn(2+)</name>
        <dbReference type="ChEBI" id="CHEBI:29105"/>
    </ligand>
</feature>
<feature type="domain" description="LIM zinc-binding" evidence="11">
    <location>
        <begin position="627"/>
        <end position="687"/>
    </location>
</feature>
<organism evidence="13">
    <name type="scientific">Notodromas monacha</name>
    <dbReference type="NCBI Taxonomy" id="399045"/>
    <lineage>
        <taxon>Eukaryota</taxon>
        <taxon>Metazoa</taxon>
        <taxon>Ecdysozoa</taxon>
        <taxon>Arthropoda</taxon>
        <taxon>Crustacea</taxon>
        <taxon>Oligostraca</taxon>
        <taxon>Ostracoda</taxon>
        <taxon>Podocopa</taxon>
        <taxon>Podocopida</taxon>
        <taxon>Cypridocopina</taxon>
        <taxon>Cypridoidea</taxon>
        <taxon>Cyprididae</taxon>
        <taxon>Notodromas</taxon>
    </lineage>
</organism>
<dbReference type="Gene3D" id="2.10.110.10">
    <property type="entry name" value="Cysteine Rich Protein"/>
    <property type="match status" value="1"/>
</dbReference>
<dbReference type="InterPro" id="IPR036589">
    <property type="entry name" value="HCY_dom_sf"/>
</dbReference>
<evidence type="ECO:0000256" key="6">
    <source>
        <dbReference type="ARBA" id="ARBA00022833"/>
    </source>
</evidence>
<dbReference type="SUPFAM" id="SSF57716">
    <property type="entry name" value="Glucocorticoid receptor-like (DNA-binding domain)"/>
    <property type="match status" value="2"/>
</dbReference>
<keyword evidence="5 8" id="KW-0479">Metal-binding</keyword>
<protein>
    <submittedName>
        <fullName evidence="13">Uncharacterized protein</fullName>
    </submittedName>
</protein>
<dbReference type="SUPFAM" id="SSF82282">
    <property type="entry name" value="Homocysteine S-methyltransferase"/>
    <property type="match status" value="2"/>
</dbReference>
<keyword evidence="4 9" id="KW-0808">Transferase</keyword>
<dbReference type="Pfam" id="PF00412">
    <property type="entry name" value="LIM"/>
    <property type="match status" value="1"/>
</dbReference>
<dbReference type="PROSITE" id="PS00478">
    <property type="entry name" value="LIM_DOMAIN_1"/>
    <property type="match status" value="1"/>
</dbReference>
<dbReference type="EMBL" id="OA882114">
    <property type="protein sequence ID" value="CAD7272944.1"/>
    <property type="molecule type" value="Genomic_DNA"/>
</dbReference>
<evidence type="ECO:0000256" key="2">
    <source>
        <dbReference type="ARBA" id="ARBA00005137"/>
    </source>
</evidence>
<keyword evidence="7 8" id="KW-0440">LIM domain</keyword>
<keyword evidence="3 9" id="KW-0489">Methyltransferase</keyword>
<reference evidence="13" key="1">
    <citation type="submission" date="2020-11" db="EMBL/GenBank/DDBJ databases">
        <authorList>
            <person name="Tran Van P."/>
        </authorList>
    </citation>
    <scope>NUCLEOTIDE SEQUENCE</scope>
</reference>
<dbReference type="FunFam" id="3.20.20.330:FF:000003">
    <property type="entry name" value="Betaine--homocysteine S-methyltransferase 1"/>
    <property type="match status" value="1"/>
</dbReference>
<feature type="compositionally biased region" description="Acidic residues" evidence="10">
    <location>
        <begin position="1044"/>
        <end position="1053"/>
    </location>
</feature>
<comment type="cofactor">
    <cofactor evidence="1 9">
        <name>Zn(2+)</name>
        <dbReference type="ChEBI" id="CHEBI:29105"/>
    </cofactor>
</comment>
<dbReference type="GO" id="GO:0046872">
    <property type="term" value="F:metal ion binding"/>
    <property type="evidence" value="ECO:0007669"/>
    <property type="project" value="UniProtKB-KW"/>
</dbReference>
<dbReference type="PANTHER" id="PTHR46120">
    <property type="entry name" value="BETAINE--HOMOCYSTEINE S-METHYLTRANSFERASE 1"/>
    <property type="match status" value="1"/>
</dbReference>
<feature type="binding site" evidence="9">
    <location>
        <position position="209"/>
    </location>
    <ligand>
        <name>Zn(2+)</name>
        <dbReference type="ChEBI" id="CHEBI:29105"/>
    </ligand>
</feature>
<dbReference type="GO" id="GO:0009086">
    <property type="term" value="P:methionine biosynthetic process"/>
    <property type="evidence" value="ECO:0007669"/>
    <property type="project" value="TreeGrafter"/>
</dbReference>
<feature type="region of interest" description="Disordered" evidence="10">
    <location>
        <begin position="1027"/>
        <end position="1143"/>
    </location>
</feature>
<evidence type="ECO:0000259" key="11">
    <source>
        <dbReference type="PROSITE" id="PS50023"/>
    </source>
</evidence>
<name>A0A7R9BD13_9CRUS</name>
<evidence type="ECO:0000256" key="3">
    <source>
        <dbReference type="ARBA" id="ARBA00022603"/>
    </source>
</evidence>
<evidence type="ECO:0000256" key="8">
    <source>
        <dbReference type="PROSITE-ProRule" id="PRU00125"/>
    </source>
</evidence>
<feature type="compositionally biased region" description="Acidic residues" evidence="10">
    <location>
        <begin position="784"/>
        <end position="810"/>
    </location>
</feature>
<dbReference type="InterPro" id="IPR051524">
    <property type="entry name" value="BHMT"/>
</dbReference>
<dbReference type="GO" id="GO:0047150">
    <property type="term" value="F:betaine-homocysteine S-methyltransferase activity"/>
    <property type="evidence" value="ECO:0007669"/>
    <property type="project" value="TreeGrafter"/>
</dbReference>
<feature type="binding site" evidence="9">
    <location>
        <position position="293"/>
    </location>
    <ligand>
        <name>Zn(2+)</name>
        <dbReference type="ChEBI" id="CHEBI:29105"/>
    </ligand>
</feature>
<evidence type="ECO:0000256" key="5">
    <source>
        <dbReference type="ARBA" id="ARBA00022723"/>
    </source>
</evidence>
<feature type="domain" description="Hcy-binding" evidence="12">
    <location>
        <begin position="3"/>
        <end position="307"/>
    </location>
</feature>
<dbReference type="OrthoDB" id="261426at2759"/>
<dbReference type="Pfam" id="PF02574">
    <property type="entry name" value="S-methyl_trans"/>
    <property type="match status" value="2"/>
</dbReference>
<dbReference type="AlphaFoldDB" id="A0A7R9BD13"/>
<gene>
    <name evidence="13" type="ORF">NMOB1V02_LOCUS855</name>
</gene>
<feature type="compositionally biased region" description="Basic and acidic residues" evidence="10">
    <location>
        <begin position="838"/>
        <end position="854"/>
    </location>
</feature>
<comment type="pathway">
    <text evidence="2">Amino-acid biosynthesis; L-methionine biosynthesis via de novo pathway; L-methionine from L-homocysteine (BhmT route): step 1/1.</text>
</comment>
<dbReference type="InterPro" id="IPR001781">
    <property type="entry name" value="Znf_LIM"/>
</dbReference>
<evidence type="ECO:0000256" key="7">
    <source>
        <dbReference type="ARBA" id="ARBA00023038"/>
    </source>
</evidence>
<evidence type="ECO:0000313" key="14">
    <source>
        <dbReference type="Proteomes" id="UP000678499"/>
    </source>
</evidence>
<dbReference type="EMBL" id="CAJPEX010000077">
    <property type="protein sequence ID" value="CAG0913096.1"/>
    <property type="molecule type" value="Genomic_DNA"/>
</dbReference>
<evidence type="ECO:0000256" key="9">
    <source>
        <dbReference type="PROSITE-ProRule" id="PRU00333"/>
    </source>
</evidence>
<dbReference type="PROSITE" id="PS50970">
    <property type="entry name" value="HCY"/>
    <property type="match status" value="1"/>
</dbReference>
<sequence length="1219" mass="137377">MGKKDLITRLNEGVVIGDGGFVFALEKRGYIMAGPWTPECNVENPEAVKQLHREFLRAGSDVLQALTFYASDDKLKNRGNEAGIKFTTQMVNKAACDIVKEVASEGDALVAGGVSQTPSFLSGAQKDAVKQEFRNQVEVFVANGMDFLIAEYFEHVAEIELAIQVLKETKLPVMATMCIGPTGDLHGVSAGECAVRMGRAGADVVGVNCHFDPSTALETLRLMKTALVAAGLTKVHLASQPLAYHTPDAGPQGFIDLPEFPFALEPRILSRYDMHKYAREAYDLGVRYIGGCCGFEPYHTRAIAEELADVRGRGPPGKKHLPWGAGLAMHTKPWVRARANKEYWVNLQPASGRPFSAAYAKPDSWGVTAGNELLMQHAHETTKEEQAQVWHLSAPKTLLLRKLQFGVNCHFDPSTALETLRLMKTALVAAGLTKVHLASQPLAYHTPDAGPQGFIDLPEFPFALEPRILSRYDMHKYAREAYDLGVRYIGGCCGFEPYHTRAIAEELADVRGRGPPGKKHLPWGAGLAMHTKPWVRARANKEYWVNLQPASGRPFSAAYAKPDSWGVTAGNELLMQHAHETTKEEQAQGAGESVRTAGARRIIKSHIDRDKVAKKFNKVSPEDMGTSMCHMCGKQVFQMEQVKAERAVWHRSCFRCKECQKQLNVDTYQSHEGELYCKPHFKQLFQPKVVLDEPEPTPQRRLHRKNEMIICESQPVALPDDVVRCSDKPDYGLEELTQTADVRSKFKAFESMSISQDHEKTEVSSVSVKRSASILKQIARFQDGEEDLEGSEEESGLEEEDEEGEEEGDPEQNGVNKRETRKKKEIMLEDQQQQKSDQVNDMKSKWEGTKMGRKEICAEKRREEQIRVRQLMLRGKNESTKAMYQSLIEQQTETQNKRSSVVIDLETSAKLLKDRFEKGEALENLEDKDKAVLDLEIFTAADTAKGARNLFRKIDETVGKSSDQMTSLSRSKSNAEKRWSVSINGNVPKPDAEIVRSSDIPAESGQIAVDTHDIASRFKFFETYKEPEKQRREFRFTPPREGQLLEDENEQPEPEQPVNEQPVNIARSDTARKMLSKFRELEEKSIKEQEYESGSKPALKRFTPPPEGFIDEEEYSDYSGSEYDDEEGSSGEDYEDEEECEDEALREAMRARRAQSLREKFEQWDDVARKNQMNTVLLQESETLPSLDTTKNLRAKFESLHVSDQKPRDRPKTKVNRFV</sequence>
<dbReference type="Proteomes" id="UP000678499">
    <property type="component" value="Unassembled WGS sequence"/>
</dbReference>
<proteinExistence type="predicted"/>
<dbReference type="InterPro" id="IPR003726">
    <property type="entry name" value="HCY_dom"/>
</dbReference>
<dbReference type="Gene3D" id="3.20.20.330">
    <property type="entry name" value="Homocysteine-binding-like domain"/>
    <property type="match status" value="2"/>
</dbReference>
<dbReference type="CDD" id="cd09445">
    <property type="entry name" value="LIM_Mical_like_2"/>
    <property type="match status" value="1"/>
</dbReference>
<evidence type="ECO:0000313" key="13">
    <source>
        <dbReference type="EMBL" id="CAD7272944.1"/>
    </source>
</evidence>
<dbReference type="PROSITE" id="PS50023">
    <property type="entry name" value="LIM_DOMAIN_2"/>
    <property type="match status" value="1"/>
</dbReference>
<evidence type="ECO:0000256" key="10">
    <source>
        <dbReference type="SAM" id="MobiDB-lite"/>
    </source>
</evidence>
<keyword evidence="14" id="KW-1185">Reference proteome</keyword>
<feature type="compositionally biased region" description="Basic and acidic residues" evidence="10">
    <location>
        <begin position="1198"/>
        <end position="1212"/>
    </location>
</feature>
<dbReference type="SMART" id="SM00132">
    <property type="entry name" value="LIM"/>
    <property type="match status" value="1"/>
</dbReference>
<feature type="compositionally biased region" description="Acidic residues" evidence="10">
    <location>
        <begin position="1109"/>
        <end position="1142"/>
    </location>
</feature>
<dbReference type="GO" id="GO:0032259">
    <property type="term" value="P:methylation"/>
    <property type="evidence" value="ECO:0007669"/>
    <property type="project" value="UniProtKB-KW"/>
</dbReference>